<feature type="compositionally biased region" description="Polar residues" evidence="1">
    <location>
        <begin position="704"/>
        <end position="719"/>
    </location>
</feature>
<evidence type="ECO:0000313" key="3">
    <source>
        <dbReference type="Proteomes" id="UP001149074"/>
    </source>
</evidence>
<reference evidence="2" key="1">
    <citation type="submission" date="2022-11" db="EMBL/GenBank/DDBJ databases">
        <authorList>
            <person name="Petersen C."/>
        </authorList>
    </citation>
    <scope>NUCLEOTIDE SEQUENCE</scope>
    <source>
        <strain evidence="2">IBT 30761</strain>
    </source>
</reference>
<feature type="compositionally biased region" description="Polar residues" evidence="1">
    <location>
        <begin position="52"/>
        <end position="64"/>
    </location>
</feature>
<feature type="region of interest" description="Disordered" evidence="1">
    <location>
        <begin position="529"/>
        <end position="579"/>
    </location>
</feature>
<dbReference type="RefSeq" id="XP_056474004.1">
    <property type="nucleotide sequence ID" value="XM_056617845.1"/>
</dbReference>
<feature type="compositionally biased region" description="Basic and acidic residues" evidence="1">
    <location>
        <begin position="723"/>
        <end position="742"/>
    </location>
</feature>
<keyword evidence="3" id="KW-1185">Reference proteome</keyword>
<feature type="compositionally biased region" description="Low complexity" evidence="1">
    <location>
        <begin position="357"/>
        <end position="372"/>
    </location>
</feature>
<feature type="compositionally biased region" description="Basic and acidic residues" evidence="1">
    <location>
        <begin position="288"/>
        <end position="305"/>
    </location>
</feature>
<feature type="compositionally biased region" description="Basic and acidic residues" evidence="1">
    <location>
        <begin position="646"/>
        <end position="657"/>
    </location>
</feature>
<gene>
    <name evidence="2" type="ORF">N7532_005351</name>
</gene>
<feature type="compositionally biased region" description="Basic and acidic residues" evidence="1">
    <location>
        <begin position="461"/>
        <end position="471"/>
    </location>
</feature>
<dbReference type="EMBL" id="JAPQKI010000005">
    <property type="protein sequence ID" value="KAJ5098350.1"/>
    <property type="molecule type" value="Genomic_DNA"/>
</dbReference>
<dbReference type="OrthoDB" id="4152802at2759"/>
<protein>
    <submittedName>
        <fullName evidence="2">Uncharacterized protein</fullName>
    </submittedName>
</protein>
<feature type="compositionally biased region" description="Basic and acidic residues" evidence="1">
    <location>
        <begin position="86"/>
        <end position="96"/>
    </location>
</feature>
<feature type="region of interest" description="Disordered" evidence="1">
    <location>
        <begin position="621"/>
        <end position="758"/>
    </location>
</feature>
<feature type="compositionally biased region" description="Basic and acidic residues" evidence="1">
    <location>
        <begin position="749"/>
        <end position="758"/>
    </location>
</feature>
<feature type="compositionally biased region" description="Basic and acidic residues" evidence="1">
    <location>
        <begin position="314"/>
        <end position="328"/>
    </location>
</feature>
<dbReference type="Proteomes" id="UP001149074">
    <property type="component" value="Unassembled WGS sequence"/>
</dbReference>
<dbReference type="GeneID" id="81356824"/>
<reference evidence="2" key="2">
    <citation type="journal article" date="2023" name="IMA Fungus">
        <title>Comparative genomic study of the Penicillium genus elucidates a diverse pangenome and 15 lateral gene transfer events.</title>
        <authorList>
            <person name="Petersen C."/>
            <person name="Sorensen T."/>
            <person name="Nielsen M.R."/>
            <person name="Sondergaard T.E."/>
            <person name="Sorensen J.L."/>
            <person name="Fitzpatrick D.A."/>
            <person name="Frisvad J.C."/>
            <person name="Nielsen K.L."/>
        </authorList>
    </citation>
    <scope>NUCLEOTIDE SEQUENCE</scope>
    <source>
        <strain evidence="2">IBT 30761</strain>
    </source>
</reference>
<organism evidence="2 3">
    <name type="scientific">Penicillium argentinense</name>
    <dbReference type="NCBI Taxonomy" id="1131581"/>
    <lineage>
        <taxon>Eukaryota</taxon>
        <taxon>Fungi</taxon>
        <taxon>Dikarya</taxon>
        <taxon>Ascomycota</taxon>
        <taxon>Pezizomycotina</taxon>
        <taxon>Eurotiomycetes</taxon>
        <taxon>Eurotiomycetidae</taxon>
        <taxon>Eurotiales</taxon>
        <taxon>Aspergillaceae</taxon>
        <taxon>Penicillium</taxon>
    </lineage>
</organism>
<sequence length="758" mass="84725">MAIWPFGRKNKRHTIQVSADEADVLQASLEQEPPAPAPEPTLARKPSRRQSNRQGNRLSRNGDGTESLRGSARLSSHRPISSLDQRTSEPENDRGAPQRPLSRTGSLLKKLNQPPTPQNGPNKLRKSKRKTDEVMREREIKMLSSTPIDIPRRSSAQAGDYVLERRRRRANGQRAERYQSDISLSVRDSAASSLSDASDPYTYKVNAFAALTPRPIVRYVEAPRPTTVRSNTEPVGAARQDKNKIQAMTTSQEDLYYSRRRVNELADSLDASTLRELLDRDRRRREKKQIDDQEKLRRKLQERADAQQAEEEQERQRELQKAQAESKAEVTQQRQPEAEVPTAAVPEDTYHHDHVVETIPEETTAAVTAEETGSWLRGESKGSDALAGRESQRNSLESARVIGNIDDSSIREPKLATRSSFAHSHEMGMSRTTLSPSHSSLRHGLSSSQSQTYGVGSTSDISDRRPSDTSGHRSGGNTITSLFRRGSSRLKRRYRERFAESSPEVSNASHESFFKPTGIVKRSQSKFTEHFGDEPLSPPDSRLQSPDIPEQVPESSMENEENTFLHGPSPTPGMDIINPHKRRHQSWNESFDVESDNVPLSQSLASIDSEGSWMSGQFFKRMSQKPGSPVRNQMSTVGFAMTDGPSDTHDDARDSVDSRGAMSNIMGEPELETDATGADSGKPSEMWHHEVGRRPMIVNPVNRPKSNQGMLKSIPSLSPISAEDGHSSEEEQEPTRPVDVRRIASMHGEIGHIEQEQE</sequence>
<feature type="region of interest" description="Disordered" evidence="1">
    <location>
        <begin position="283"/>
        <end position="486"/>
    </location>
</feature>
<dbReference type="AlphaFoldDB" id="A0A9W9FE10"/>
<proteinExistence type="predicted"/>
<comment type="caution">
    <text evidence="2">The sequence shown here is derived from an EMBL/GenBank/DDBJ whole genome shotgun (WGS) entry which is preliminary data.</text>
</comment>
<feature type="region of interest" description="Disordered" evidence="1">
    <location>
        <begin position="225"/>
        <end position="250"/>
    </location>
</feature>
<name>A0A9W9FE10_9EURO</name>
<feature type="compositionally biased region" description="Low complexity" evidence="1">
    <location>
        <begin position="434"/>
        <end position="451"/>
    </location>
</feature>
<feature type="region of interest" description="Disordered" evidence="1">
    <location>
        <begin position="26"/>
        <end position="134"/>
    </location>
</feature>
<evidence type="ECO:0000256" key="1">
    <source>
        <dbReference type="SAM" id="MobiDB-lite"/>
    </source>
</evidence>
<evidence type="ECO:0000313" key="2">
    <source>
        <dbReference type="EMBL" id="KAJ5098350.1"/>
    </source>
</evidence>
<accession>A0A9W9FE10</accession>